<name>A0A162A169_DAUCS</name>
<evidence type="ECO:0000256" key="6">
    <source>
        <dbReference type="SAM" id="MobiDB-lite"/>
    </source>
</evidence>
<dbReference type="InterPro" id="IPR016177">
    <property type="entry name" value="DNA-bd_dom_sf"/>
</dbReference>
<dbReference type="InterPro" id="IPR039622">
    <property type="entry name" value="MBD10/11"/>
</dbReference>
<dbReference type="PANTHER" id="PTHR33729:SF6">
    <property type="entry name" value="METHYL-CPG-BINDING DOMAIN-CONTAINING PROTEIN 11"/>
    <property type="match status" value="1"/>
</dbReference>
<dbReference type="Pfam" id="PF01429">
    <property type="entry name" value="MBD"/>
    <property type="match status" value="1"/>
</dbReference>
<evidence type="ECO:0000256" key="4">
    <source>
        <dbReference type="ARBA" id="ARBA00023163"/>
    </source>
</evidence>
<keyword evidence="5" id="KW-0539">Nucleus</keyword>
<comment type="subcellular location">
    <subcellularLocation>
        <location evidence="1">Nucleus</location>
    </subcellularLocation>
</comment>
<feature type="compositionally biased region" description="Basic residues" evidence="6">
    <location>
        <begin position="87"/>
        <end position="98"/>
    </location>
</feature>
<dbReference type="Gramene" id="KZM94562">
    <property type="protein sequence ID" value="KZM94562"/>
    <property type="gene ID" value="DCAR_017805"/>
</dbReference>
<feature type="domain" description="MBD" evidence="7">
    <location>
        <begin position="1"/>
        <end position="63"/>
    </location>
</feature>
<dbReference type="GO" id="GO:0005634">
    <property type="term" value="C:nucleus"/>
    <property type="evidence" value="ECO:0007669"/>
    <property type="project" value="UniProtKB-SubCell"/>
</dbReference>
<keyword evidence="2" id="KW-0805">Transcription regulation</keyword>
<dbReference type="EMBL" id="LNRQ01000005">
    <property type="protein sequence ID" value="KZM94562.1"/>
    <property type="molecule type" value="Genomic_DNA"/>
</dbReference>
<reference evidence="8" key="1">
    <citation type="journal article" date="2016" name="Nat. Genet.">
        <title>A high-quality carrot genome assembly provides new insights into carotenoid accumulation and asterid genome evolution.</title>
        <authorList>
            <person name="Iorizzo M."/>
            <person name="Ellison S."/>
            <person name="Senalik D."/>
            <person name="Zeng P."/>
            <person name="Satapoomin P."/>
            <person name="Huang J."/>
            <person name="Bowman M."/>
            <person name="Iovene M."/>
            <person name="Sanseverino W."/>
            <person name="Cavagnaro P."/>
            <person name="Yildiz M."/>
            <person name="Macko-Podgorni A."/>
            <person name="Moranska E."/>
            <person name="Grzebelus E."/>
            <person name="Grzebelus D."/>
            <person name="Ashrafi H."/>
            <person name="Zheng Z."/>
            <person name="Cheng S."/>
            <person name="Spooner D."/>
            <person name="Van Deynze A."/>
            <person name="Simon P."/>
        </authorList>
    </citation>
    <scope>NUCLEOTIDE SEQUENCE [LARGE SCALE GENOMIC DNA]</scope>
    <source>
        <tissue evidence="8">Leaf</tissue>
    </source>
</reference>
<evidence type="ECO:0000313" key="8">
    <source>
        <dbReference type="EMBL" id="KZM94562.1"/>
    </source>
</evidence>
<dbReference type="OMA" id="ENTKHED"/>
<dbReference type="GO" id="GO:0003677">
    <property type="term" value="F:DNA binding"/>
    <property type="evidence" value="ECO:0007669"/>
    <property type="project" value="UniProtKB-KW"/>
</dbReference>
<evidence type="ECO:0000256" key="1">
    <source>
        <dbReference type="ARBA" id="ARBA00004123"/>
    </source>
</evidence>
<evidence type="ECO:0000256" key="5">
    <source>
        <dbReference type="ARBA" id="ARBA00023242"/>
    </source>
</evidence>
<evidence type="ECO:0000259" key="7">
    <source>
        <dbReference type="PROSITE" id="PS50982"/>
    </source>
</evidence>
<keyword evidence="3" id="KW-0238">DNA-binding</keyword>
<accession>A0A162A169</accession>
<comment type="caution">
    <text evidence="8">The sequence shown here is derived from an EMBL/GenBank/DDBJ whole genome shotgun (WGS) entry which is preliminary data.</text>
</comment>
<dbReference type="PANTHER" id="PTHR33729">
    <property type="entry name" value="METHYL-CPG BINDING DOMAIN CONTAINING PROTEIN, EXPRESSED"/>
    <property type="match status" value="1"/>
</dbReference>
<keyword evidence="4" id="KW-0804">Transcription</keyword>
<evidence type="ECO:0000256" key="2">
    <source>
        <dbReference type="ARBA" id="ARBA00023015"/>
    </source>
</evidence>
<feature type="region of interest" description="Disordered" evidence="6">
    <location>
        <begin position="44"/>
        <end position="208"/>
    </location>
</feature>
<feature type="compositionally biased region" description="Basic and acidic residues" evidence="6">
    <location>
        <begin position="99"/>
        <end position="192"/>
    </location>
</feature>
<protein>
    <recommendedName>
        <fullName evidence="7">MBD domain-containing protein</fullName>
    </recommendedName>
</protein>
<dbReference type="PROSITE" id="PS50982">
    <property type="entry name" value="MBD"/>
    <property type="match status" value="1"/>
</dbReference>
<dbReference type="STRING" id="79200.A0A162A169"/>
<sequence>MGVLNKITLQFLLKNGGTPKKNEIIFTAPTGEEISTRKQLEQYLKSHPGGPAMSEFDWGAGDTPRRSARISQKVKATPSPENDPPTKRSRKSSSKKNVGKVEEAIPKENLVKEVAKEIAGDEQEDKKVETQVAEDVGKKLEDESKDEIHVKDGETAQASKEEPKQVDDLKVNKDAEESKLAEPEKENSKEPIVDQAPNETNIPENDDGYKQEAQVPEEVAQIPVKAENEVKCGDQVKVDITTEEKIVESEDKNENFGLGSAKHNDVINMKFEGEVENNGSSYVSAGGIKP</sequence>
<evidence type="ECO:0000256" key="3">
    <source>
        <dbReference type="ARBA" id="ARBA00023125"/>
    </source>
</evidence>
<proteinExistence type="predicted"/>
<gene>
    <name evidence="8" type="ORF">DCAR_017805</name>
</gene>
<dbReference type="InterPro" id="IPR001739">
    <property type="entry name" value="Methyl_CpG_DNA-bd"/>
</dbReference>
<dbReference type="AlphaFoldDB" id="A0A162A169"/>
<dbReference type="Gene3D" id="3.30.890.10">
    <property type="entry name" value="Methyl-cpg-binding Protein 2, Chain A"/>
    <property type="match status" value="1"/>
</dbReference>
<organism evidence="8">
    <name type="scientific">Daucus carota subsp. sativus</name>
    <name type="common">Carrot</name>
    <dbReference type="NCBI Taxonomy" id="79200"/>
    <lineage>
        <taxon>Eukaryota</taxon>
        <taxon>Viridiplantae</taxon>
        <taxon>Streptophyta</taxon>
        <taxon>Embryophyta</taxon>
        <taxon>Tracheophyta</taxon>
        <taxon>Spermatophyta</taxon>
        <taxon>Magnoliopsida</taxon>
        <taxon>eudicotyledons</taxon>
        <taxon>Gunneridae</taxon>
        <taxon>Pentapetalae</taxon>
        <taxon>asterids</taxon>
        <taxon>campanulids</taxon>
        <taxon>Apiales</taxon>
        <taxon>Apiaceae</taxon>
        <taxon>Apioideae</taxon>
        <taxon>Scandiceae</taxon>
        <taxon>Daucinae</taxon>
        <taxon>Daucus</taxon>
        <taxon>Daucus sect. Daucus</taxon>
    </lineage>
</organism>
<dbReference type="SUPFAM" id="SSF54171">
    <property type="entry name" value="DNA-binding domain"/>
    <property type="match status" value="1"/>
</dbReference>